<sequence>MIMARLNKATLHKPDSLGETLAYFITRYQPPYIAQVLEGVESHNGACSVSVDELLTVHKSVQLRRIRMRDSKGKHYFLPVDNSTRVEIVPKTRTRLTKSFGPHLIRTARFLRVLRDVPELKLNEGDVLEPFLFESTSNTEAETLKCKILRQPGKEIRLPLHWRVPLESFQDFNPRSYTIRYVADNIAFPVAVRFVGNVVFYSDVTASLRGEFYFEEVVEETIVIATTGVKQDQFTILKLPLDLPVTLYPIKKLHCDSKYINRYWKYLQEELDKLEKQITTVDNDLLPSSHFENMGRVARLHEEIGDHLKTMRECQPAVKGLDKGVVVPKPNLCEDFYEPMMPSLINEDDPATRVEIRIDQDVFDEGLALAGKPSKERGKTVYRIDSNEALNHLLGIKWDERIFNENGDFAFVFDKTVRFWLSRKTAIQEFKNQLKKLLNSQTPVLTTATCENPSVCWANAQSICLFVSVEFPDDELVKLLSTYGELKSANLRRLHYPEAGYTHIENGIRVAEFTAIERDIPKRLVVGGVEIGFNYTGQPSTYYRCHSTEQVVKNCPRRRRPPLAPTTDLIPASGFDPDPAGEADMDNNAATRDWVANSEEPFSPSTYAEAAANQNSPMDLTPSPPASGRKREAPQVSSDKESVPAKHFASTSDHESQCEESEPDATATSTETPSDSSPPQPPPNRGLKHFLEALHQPGLRRTTFTKNAPGPFFYKCPGHYCYHQYGDFSKQKSRKLKLSSTTQDIWAKLNSTVRQDAFAMLLEFFKETQTAYKRFLEV</sequence>
<proteinExistence type="predicted"/>
<evidence type="ECO:0000313" key="3">
    <source>
        <dbReference type="EMBL" id="PFX32282.1"/>
    </source>
</evidence>
<dbReference type="AlphaFoldDB" id="A0A2B4SUP5"/>
<organism evidence="3 4">
    <name type="scientific">Stylophora pistillata</name>
    <name type="common">Smooth cauliflower coral</name>
    <dbReference type="NCBI Taxonomy" id="50429"/>
    <lineage>
        <taxon>Eukaryota</taxon>
        <taxon>Metazoa</taxon>
        <taxon>Cnidaria</taxon>
        <taxon>Anthozoa</taxon>
        <taxon>Hexacorallia</taxon>
        <taxon>Scleractinia</taxon>
        <taxon>Astrocoeniina</taxon>
        <taxon>Pocilloporidae</taxon>
        <taxon>Stylophora</taxon>
    </lineage>
</organism>
<feature type="region of interest" description="Disordered" evidence="1">
    <location>
        <begin position="554"/>
        <end position="586"/>
    </location>
</feature>
<dbReference type="InterPro" id="IPR025946">
    <property type="entry name" value="CABIT_dom"/>
</dbReference>
<gene>
    <name evidence="3" type="ORF">AWC38_SpisGene2871</name>
</gene>
<dbReference type="Pfam" id="PF12736">
    <property type="entry name" value="CABIT"/>
    <property type="match status" value="1"/>
</dbReference>
<evidence type="ECO:0000256" key="1">
    <source>
        <dbReference type="SAM" id="MobiDB-lite"/>
    </source>
</evidence>
<feature type="region of interest" description="Disordered" evidence="1">
    <location>
        <begin position="609"/>
        <end position="688"/>
    </location>
</feature>
<dbReference type="Proteomes" id="UP000225706">
    <property type="component" value="Unassembled WGS sequence"/>
</dbReference>
<comment type="caution">
    <text evidence="3">The sequence shown here is derived from an EMBL/GenBank/DDBJ whole genome shotgun (WGS) entry which is preliminary data.</text>
</comment>
<keyword evidence="4" id="KW-1185">Reference proteome</keyword>
<evidence type="ECO:0000259" key="2">
    <source>
        <dbReference type="Pfam" id="PF12736"/>
    </source>
</evidence>
<dbReference type="EMBL" id="LSMT01000025">
    <property type="protein sequence ID" value="PFX32282.1"/>
    <property type="molecule type" value="Genomic_DNA"/>
</dbReference>
<feature type="compositionally biased region" description="Basic and acidic residues" evidence="1">
    <location>
        <begin position="629"/>
        <end position="644"/>
    </location>
</feature>
<accession>A0A2B4SUP5</accession>
<reference evidence="4" key="1">
    <citation type="journal article" date="2017" name="bioRxiv">
        <title>Comparative analysis of the genomes of Stylophora pistillata and Acropora digitifera provides evidence for extensive differences between species of corals.</title>
        <authorList>
            <person name="Voolstra C.R."/>
            <person name="Li Y."/>
            <person name="Liew Y.J."/>
            <person name="Baumgarten S."/>
            <person name="Zoccola D."/>
            <person name="Flot J.-F."/>
            <person name="Tambutte S."/>
            <person name="Allemand D."/>
            <person name="Aranda M."/>
        </authorList>
    </citation>
    <scope>NUCLEOTIDE SEQUENCE [LARGE SCALE GENOMIC DNA]</scope>
</reference>
<name>A0A2B4SUP5_STYPI</name>
<evidence type="ECO:0000313" key="4">
    <source>
        <dbReference type="Proteomes" id="UP000225706"/>
    </source>
</evidence>
<feature type="compositionally biased region" description="Low complexity" evidence="1">
    <location>
        <begin position="664"/>
        <end position="675"/>
    </location>
</feature>
<protein>
    <recommendedName>
        <fullName evidence="2">CABIT domain-containing protein</fullName>
    </recommendedName>
</protein>
<dbReference type="OrthoDB" id="5979776at2759"/>
<feature type="domain" description="CABIT" evidence="2">
    <location>
        <begin position="31"/>
        <end position="251"/>
    </location>
</feature>